<reference evidence="7" key="1">
    <citation type="submission" date="2023-06" db="EMBL/GenBank/DDBJ databases">
        <title>Identification and characterization of horizontal gene transfer across gut microbiota members of farm animals based on homology search.</title>
        <authorList>
            <person name="Zeman M."/>
            <person name="Kubasova T."/>
            <person name="Jahodarova E."/>
            <person name="Nykrynova M."/>
            <person name="Rychlik I."/>
        </authorList>
    </citation>
    <scope>NUCLEOTIDE SEQUENCE [LARGE SCALE GENOMIC DNA]</scope>
    <source>
        <strain evidence="7">105_WCHN</strain>
    </source>
</reference>
<keyword evidence="2" id="KW-0479">Metal-binding</keyword>
<organism evidence="6 7">
    <name type="scientific">Limosilactobacillus panis</name>
    <dbReference type="NCBI Taxonomy" id="47493"/>
    <lineage>
        <taxon>Bacteria</taxon>
        <taxon>Bacillati</taxon>
        <taxon>Bacillota</taxon>
        <taxon>Bacilli</taxon>
        <taxon>Lactobacillales</taxon>
        <taxon>Lactobacillaceae</taxon>
        <taxon>Limosilactobacillus</taxon>
    </lineage>
</organism>
<keyword evidence="7" id="KW-1185">Reference proteome</keyword>
<reference evidence="6 7" key="3">
    <citation type="submission" date="2023-06" db="EMBL/GenBank/DDBJ databases">
        <authorList>
            <person name="Zeman M."/>
            <person name="Kubasova T."/>
            <person name="Jahodarova E."/>
            <person name="Nykrynova M."/>
            <person name="Rychlik I."/>
        </authorList>
    </citation>
    <scope>NUCLEOTIDE SEQUENCE [LARGE SCALE GENOMIC DNA]</scope>
    <source>
        <strain evidence="6 7">105_WCHN</strain>
    </source>
</reference>
<accession>A0ABT7VNV2</accession>
<reference evidence="6 7" key="2">
    <citation type="submission" date="2023-06" db="EMBL/GenBank/DDBJ databases">
        <title>Identification and characterization of horizontal gene transfer across gut microbiota members of farm animals based on homology search.</title>
        <authorList>
            <person name="Schwarzerova J."/>
            <person name="Nykrynova M."/>
            <person name="Jureckova K."/>
            <person name="Cejkova D."/>
            <person name="Rychlik I."/>
        </authorList>
    </citation>
    <scope>NUCLEOTIDE SEQUENCE [LARGE SCALE GENOMIC DNA]</scope>
    <source>
        <strain evidence="6 7">105_WCHN</strain>
    </source>
</reference>
<dbReference type="SUPFAM" id="SSF55486">
    <property type="entry name" value="Metalloproteases ('zincins'), catalytic domain"/>
    <property type="match status" value="1"/>
</dbReference>
<evidence type="ECO:0000256" key="1">
    <source>
        <dbReference type="ARBA" id="ARBA00022670"/>
    </source>
</evidence>
<evidence type="ECO:0000313" key="6">
    <source>
        <dbReference type="EMBL" id="MDM8334409.1"/>
    </source>
</evidence>
<feature type="domain" description="Peptidase metallopeptidase" evidence="5">
    <location>
        <begin position="72"/>
        <end position="219"/>
    </location>
</feature>
<evidence type="ECO:0000313" key="7">
    <source>
        <dbReference type="Proteomes" id="UP001529423"/>
    </source>
</evidence>
<keyword evidence="3 6" id="KW-0378">Hydrolase</keyword>
<sequence>MRIIKRHHFFLTLFYCVLFAWLIGLYQASPAFQEDLNLAVVNAQNQLNRLMGRKAVPVNQATSQKTSDSAVTNARWTQPSVTVYVDLNNPTLRSATEEAINRWNQTGAFAFHTTQNKSAADIIVTAIDEHKNGAAGLTNTKMNATTGYIIHADVQLNAGYLLSPYYGYSQERITNTAEHELGHAIGLQHSSAVSVMQPAGSYYSIQPQDVENVKKLYAKHPATDHQNGPAGTTQNYQ</sequence>
<keyword evidence="6" id="KW-0482">Metalloprotease</keyword>
<protein>
    <submittedName>
        <fullName evidence="6">Matrixin family metalloprotease</fullName>
        <ecNumber evidence="6">3.4.24.-</ecNumber>
    </submittedName>
</protein>
<keyword evidence="4" id="KW-0862">Zinc</keyword>
<dbReference type="EC" id="3.4.24.-" evidence="6"/>
<dbReference type="InterPro" id="IPR024079">
    <property type="entry name" value="MetalloPept_cat_dom_sf"/>
</dbReference>
<dbReference type="Pfam" id="PF00413">
    <property type="entry name" value="Peptidase_M10"/>
    <property type="match status" value="1"/>
</dbReference>
<proteinExistence type="predicted"/>
<dbReference type="InterPro" id="IPR001818">
    <property type="entry name" value="Pept_M10_metallopeptidase"/>
</dbReference>
<evidence type="ECO:0000259" key="5">
    <source>
        <dbReference type="SMART" id="SM00235"/>
    </source>
</evidence>
<keyword evidence="1" id="KW-0645">Protease</keyword>
<evidence type="ECO:0000256" key="4">
    <source>
        <dbReference type="ARBA" id="ARBA00022833"/>
    </source>
</evidence>
<dbReference type="Gene3D" id="3.40.390.10">
    <property type="entry name" value="Collagenase (Catalytic Domain)"/>
    <property type="match status" value="1"/>
</dbReference>
<dbReference type="EMBL" id="JAUDEO010000046">
    <property type="protein sequence ID" value="MDM8334409.1"/>
    <property type="molecule type" value="Genomic_DNA"/>
</dbReference>
<dbReference type="GO" id="GO:0008237">
    <property type="term" value="F:metallopeptidase activity"/>
    <property type="evidence" value="ECO:0007669"/>
    <property type="project" value="UniProtKB-KW"/>
</dbReference>
<gene>
    <name evidence="6" type="ORF">QUW46_07480</name>
</gene>
<dbReference type="InterPro" id="IPR006026">
    <property type="entry name" value="Peptidase_Metallo"/>
</dbReference>
<dbReference type="CDD" id="cd04268">
    <property type="entry name" value="ZnMc_MMP_like"/>
    <property type="match status" value="1"/>
</dbReference>
<dbReference type="SMART" id="SM00235">
    <property type="entry name" value="ZnMc"/>
    <property type="match status" value="1"/>
</dbReference>
<comment type="caution">
    <text evidence="6">The sequence shown here is derived from an EMBL/GenBank/DDBJ whole genome shotgun (WGS) entry which is preliminary data.</text>
</comment>
<name>A0ABT7VNV2_9LACO</name>
<evidence type="ECO:0000256" key="3">
    <source>
        <dbReference type="ARBA" id="ARBA00022801"/>
    </source>
</evidence>
<evidence type="ECO:0000256" key="2">
    <source>
        <dbReference type="ARBA" id="ARBA00022723"/>
    </source>
</evidence>
<dbReference type="Proteomes" id="UP001529423">
    <property type="component" value="Unassembled WGS sequence"/>
</dbReference>